<proteinExistence type="inferred from homology"/>
<dbReference type="Gene3D" id="2.130.10.10">
    <property type="entry name" value="YVTN repeat-like/Quinoprotein amine dehydrogenase"/>
    <property type="match status" value="1"/>
</dbReference>
<dbReference type="GO" id="GO:0061685">
    <property type="term" value="F:diphthine methylesterase activity"/>
    <property type="evidence" value="ECO:0000318"/>
    <property type="project" value="GO_Central"/>
</dbReference>
<dbReference type="SMART" id="SM00320">
    <property type="entry name" value="WD40"/>
    <property type="match status" value="5"/>
</dbReference>
<comment type="catalytic activity">
    <reaction evidence="7">
        <text>diphthine methyl ester-[translation elongation factor 2] + H2O = diphthine-[translation elongation factor 2] + methanol + H(+)</text>
        <dbReference type="Rhea" id="RHEA:42656"/>
        <dbReference type="Rhea" id="RHEA-COMP:10172"/>
        <dbReference type="Rhea" id="RHEA-COMP:10173"/>
        <dbReference type="ChEBI" id="CHEBI:15377"/>
        <dbReference type="ChEBI" id="CHEBI:15378"/>
        <dbReference type="ChEBI" id="CHEBI:17790"/>
        <dbReference type="ChEBI" id="CHEBI:79005"/>
        <dbReference type="ChEBI" id="CHEBI:82696"/>
        <dbReference type="EC" id="3.1.1.97"/>
    </reaction>
</comment>
<keyword evidence="2 8" id="KW-0853">WD repeat</keyword>
<dbReference type="EMBL" id="DF237389">
    <property type="protein sequence ID" value="GAQ88569.1"/>
    <property type="molecule type" value="Genomic_DNA"/>
</dbReference>
<dbReference type="InterPro" id="IPR001680">
    <property type="entry name" value="WD40_rpt"/>
</dbReference>
<evidence type="ECO:0000313" key="9">
    <source>
        <dbReference type="EMBL" id="GAQ88569.1"/>
    </source>
</evidence>
<comment type="pathway">
    <text evidence="1">Protein modification; peptidyl-diphthamide biosynthesis.</text>
</comment>
<dbReference type="OrthoDB" id="1930760at2759"/>
<evidence type="ECO:0000256" key="7">
    <source>
        <dbReference type="ARBA" id="ARBA00047551"/>
    </source>
</evidence>
<evidence type="ECO:0000256" key="4">
    <source>
        <dbReference type="ARBA" id="ARBA00022801"/>
    </source>
</evidence>
<dbReference type="SUPFAM" id="SSF50978">
    <property type="entry name" value="WD40 repeat-like"/>
    <property type="match status" value="1"/>
</dbReference>
<evidence type="ECO:0000256" key="2">
    <source>
        <dbReference type="ARBA" id="ARBA00022574"/>
    </source>
</evidence>
<evidence type="ECO:0000313" key="10">
    <source>
        <dbReference type="Proteomes" id="UP000054558"/>
    </source>
</evidence>
<dbReference type="PROSITE" id="PS50294">
    <property type="entry name" value="WD_REPEATS_REGION"/>
    <property type="match status" value="1"/>
</dbReference>
<evidence type="ECO:0000256" key="1">
    <source>
        <dbReference type="ARBA" id="ARBA00005156"/>
    </source>
</evidence>
<dbReference type="Proteomes" id="UP000054558">
    <property type="component" value="Unassembled WGS sequence"/>
</dbReference>
<evidence type="ECO:0000256" key="3">
    <source>
        <dbReference type="ARBA" id="ARBA00022737"/>
    </source>
</evidence>
<keyword evidence="10" id="KW-1185">Reference proteome</keyword>
<comment type="similarity">
    <text evidence="5">Belongs to the DPH7 family.</text>
</comment>
<accession>A0A1Y1IGC3</accession>
<dbReference type="GO" id="GO:0017183">
    <property type="term" value="P:protein histidyl modification to diphthamide"/>
    <property type="evidence" value="ECO:0000318"/>
    <property type="project" value="GO_Central"/>
</dbReference>
<dbReference type="EC" id="3.1.1.97" evidence="6"/>
<dbReference type="Pfam" id="PF00400">
    <property type="entry name" value="WD40"/>
    <property type="match status" value="1"/>
</dbReference>
<evidence type="ECO:0000256" key="6">
    <source>
        <dbReference type="ARBA" id="ARBA00039131"/>
    </source>
</evidence>
<protein>
    <recommendedName>
        <fullName evidence="6">methylated diphthine methylhydrolase</fullName>
        <ecNumber evidence="6">3.1.1.97</ecNumber>
    </recommendedName>
</protein>
<keyword evidence="4" id="KW-0378">Hydrolase</keyword>
<gene>
    <name evidence="9" type="ORF">KFL_004400060</name>
</gene>
<dbReference type="OMA" id="LDMKWLP"/>
<dbReference type="GO" id="GO:0005737">
    <property type="term" value="C:cytoplasm"/>
    <property type="evidence" value="ECO:0000318"/>
    <property type="project" value="GO_Central"/>
</dbReference>
<dbReference type="PROSITE" id="PS50082">
    <property type="entry name" value="WD_REPEATS_2"/>
    <property type="match status" value="1"/>
</dbReference>
<keyword evidence="3" id="KW-0677">Repeat</keyword>
<dbReference type="InterPro" id="IPR052415">
    <property type="entry name" value="Diphthine_MTase"/>
</dbReference>
<feature type="repeat" description="WD" evidence="8">
    <location>
        <begin position="212"/>
        <end position="245"/>
    </location>
</feature>
<name>A0A1Y1IGC3_KLENI</name>
<sequence>MAQTRDVHTLGGNADSVEFCPIEGFENFLAAATYNLVEGDPPQRLGQLYLYDVDTSADGVQTDPKMRRVLEQDTAGIFDLKWAPQLLDSAPCLGQASADGSLSFYSLRAAESASMEHLSRCEVGEAMCLSLDWRPTTGEHVVVSQSDGQIASLSFSPAGVTLSQTWPAHDLEVWVASFDRWDTNLVYSGADDCAMKGWDLRTDCGAPAFSNRKEHAMGVCTLASNPSKEHEFVSGSYDERVRVWDNRNLRRPVCVHVGAQVGGGVWRLKWHPHAVGLLLGACMHGGARIFSVPDNGEVAVTEEYVAHGSLTYGADWCYHPRALTQFQGEPDSESCSEIHNAFDETCQGQVSETFTASPAEESLCEERAAGHSGLAGGQPEIIGTGLKAATEAKTECLESGEVGGDRSLVSLVKQLHADSGTLGSEALGGVSRKGFSRTKEVSASGKSLREGAFPCGLVATCSFYDRSLHLWRPKPF</sequence>
<evidence type="ECO:0000256" key="8">
    <source>
        <dbReference type="PROSITE-ProRule" id="PRU00221"/>
    </source>
</evidence>
<dbReference type="AlphaFoldDB" id="A0A1Y1IGC3"/>
<evidence type="ECO:0000256" key="5">
    <source>
        <dbReference type="ARBA" id="ARBA00038092"/>
    </source>
</evidence>
<organism evidence="9 10">
    <name type="scientific">Klebsormidium nitens</name>
    <name type="common">Green alga</name>
    <name type="synonym">Ulothrix nitens</name>
    <dbReference type="NCBI Taxonomy" id="105231"/>
    <lineage>
        <taxon>Eukaryota</taxon>
        <taxon>Viridiplantae</taxon>
        <taxon>Streptophyta</taxon>
        <taxon>Klebsormidiophyceae</taxon>
        <taxon>Klebsormidiales</taxon>
        <taxon>Klebsormidiaceae</taxon>
        <taxon>Klebsormidium</taxon>
    </lineage>
</organism>
<reference evidence="9 10" key="1">
    <citation type="journal article" date="2014" name="Nat. Commun.">
        <title>Klebsormidium flaccidum genome reveals primary factors for plant terrestrial adaptation.</title>
        <authorList>
            <person name="Hori K."/>
            <person name="Maruyama F."/>
            <person name="Fujisawa T."/>
            <person name="Togashi T."/>
            <person name="Yamamoto N."/>
            <person name="Seo M."/>
            <person name="Sato S."/>
            <person name="Yamada T."/>
            <person name="Mori H."/>
            <person name="Tajima N."/>
            <person name="Moriyama T."/>
            <person name="Ikeuchi M."/>
            <person name="Watanabe M."/>
            <person name="Wada H."/>
            <person name="Kobayashi K."/>
            <person name="Saito M."/>
            <person name="Masuda T."/>
            <person name="Sasaki-Sekimoto Y."/>
            <person name="Mashiguchi K."/>
            <person name="Awai K."/>
            <person name="Shimojima M."/>
            <person name="Masuda S."/>
            <person name="Iwai M."/>
            <person name="Nobusawa T."/>
            <person name="Narise T."/>
            <person name="Kondo S."/>
            <person name="Saito H."/>
            <person name="Sato R."/>
            <person name="Murakawa M."/>
            <person name="Ihara Y."/>
            <person name="Oshima-Yamada Y."/>
            <person name="Ohtaka K."/>
            <person name="Satoh M."/>
            <person name="Sonobe K."/>
            <person name="Ishii M."/>
            <person name="Ohtani R."/>
            <person name="Kanamori-Sato M."/>
            <person name="Honoki R."/>
            <person name="Miyazaki D."/>
            <person name="Mochizuki H."/>
            <person name="Umetsu J."/>
            <person name="Higashi K."/>
            <person name="Shibata D."/>
            <person name="Kamiya Y."/>
            <person name="Sato N."/>
            <person name="Nakamura Y."/>
            <person name="Tabata S."/>
            <person name="Ida S."/>
            <person name="Kurokawa K."/>
            <person name="Ohta H."/>
        </authorList>
    </citation>
    <scope>NUCLEOTIDE SEQUENCE [LARGE SCALE GENOMIC DNA]</scope>
    <source>
        <strain evidence="9 10">NIES-2285</strain>
    </source>
</reference>
<dbReference type="STRING" id="105231.A0A1Y1IGC3"/>
<dbReference type="InterPro" id="IPR015943">
    <property type="entry name" value="WD40/YVTN_repeat-like_dom_sf"/>
</dbReference>
<dbReference type="InterPro" id="IPR036322">
    <property type="entry name" value="WD40_repeat_dom_sf"/>
</dbReference>
<dbReference type="PANTHER" id="PTHR46042">
    <property type="entry name" value="DIPHTHINE METHYLTRANSFERASE"/>
    <property type="match status" value="1"/>
</dbReference>
<dbReference type="PANTHER" id="PTHR46042:SF1">
    <property type="entry name" value="DIPHTHINE METHYLTRANSFERASE"/>
    <property type="match status" value="1"/>
</dbReference>